<proteinExistence type="predicted"/>
<accession>E4WUR1</accession>
<organism evidence="1">
    <name type="scientific">Oikopleura dioica</name>
    <name type="common">Tunicate</name>
    <dbReference type="NCBI Taxonomy" id="34765"/>
    <lineage>
        <taxon>Eukaryota</taxon>
        <taxon>Metazoa</taxon>
        <taxon>Chordata</taxon>
        <taxon>Tunicata</taxon>
        <taxon>Appendicularia</taxon>
        <taxon>Copelata</taxon>
        <taxon>Oikopleuridae</taxon>
        <taxon>Oikopleura</taxon>
    </lineage>
</organism>
<dbReference type="OrthoDB" id="10523181at2759"/>
<name>E4WUR1_OIKDI</name>
<gene>
    <name evidence="1" type="ORF">GSOID_T00009364001</name>
</gene>
<dbReference type="Proteomes" id="UP000001307">
    <property type="component" value="Unassembled WGS sequence"/>
</dbReference>
<reference evidence="1" key="1">
    <citation type="journal article" date="2010" name="Science">
        <title>Plasticity of animal genome architecture unmasked by rapid evolution of a pelagic tunicate.</title>
        <authorList>
            <person name="Denoeud F."/>
            <person name="Henriet S."/>
            <person name="Mungpakdee S."/>
            <person name="Aury J.M."/>
            <person name="Da Silva C."/>
            <person name="Brinkmann H."/>
            <person name="Mikhaleva J."/>
            <person name="Olsen L.C."/>
            <person name="Jubin C."/>
            <person name="Canestro C."/>
            <person name="Bouquet J.M."/>
            <person name="Danks G."/>
            <person name="Poulain J."/>
            <person name="Campsteijn C."/>
            <person name="Adamski M."/>
            <person name="Cross I."/>
            <person name="Yadetie F."/>
            <person name="Muffato M."/>
            <person name="Louis A."/>
            <person name="Butcher S."/>
            <person name="Tsagkogeorga G."/>
            <person name="Konrad A."/>
            <person name="Singh S."/>
            <person name="Jensen M.F."/>
            <person name="Cong E.H."/>
            <person name="Eikeseth-Otteraa H."/>
            <person name="Noel B."/>
            <person name="Anthouard V."/>
            <person name="Porcel B.M."/>
            <person name="Kachouri-Lafond R."/>
            <person name="Nishino A."/>
            <person name="Ugolini M."/>
            <person name="Chourrout P."/>
            <person name="Nishida H."/>
            <person name="Aasland R."/>
            <person name="Huzurbazar S."/>
            <person name="Westhof E."/>
            <person name="Delsuc F."/>
            <person name="Lehrach H."/>
            <person name="Reinhardt R."/>
            <person name="Weissenbach J."/>
            <person name="Roy S.W."/>
            <person name="Artiguenave F."/>
            <person name="Postlethwait J.H."/>
            <person name="Manak J.R."/>
            <person name="Thompson E.M."/>
            <person name="Jaillon O."/>
            <person name="Du Pasquier L."/>
            <person name="Boudinot P."/>
            <person name="Liberles D.A."/>
            <person name="Volff J.N."/>
            <person name="Philippe H."/>
            <person name="Lenhard B."/>
            <person name="Roest Crollius H."/>
            <person name="Wincker P."/>
            <person name="Chourrout D."/>
        </authorList>
    </citation>
    <scope>NUCLEOTIDE SEQUENCE [LARGE SCALE GENOMIC DNA]</scope>
</reference>
<keyword evidence="2" id="KW-1185">Reference proteome</keyword>
<dbReference type="InParanoid" id="E4WUR1"/>
<dbReference type="AlphaFoldDB" id="E4WUR1"/>
<evidence type="ECO:0000313" key="2">
    <source>
        <dbReference type="Proteomes" id="UP000001307"/>
    </source>
</evidence>
<dbReference type="EMBL" id="FN653017">
    <property type="protein sequence ID" value="CBY21592.1"/>
    <property type="molecule type" value="Genomic_DNA"/>
</dbReference>
<sequence>MLSIRDTIYFRRFGAIFAGLDDGYLTTLEEETAENIRNEVARKVSSNFQVSGDEEWANLLTNALVKKLLQGDLHLSTISTLLLEEYKHRLDTRRRTCFSPIMAFYEFAYVCSIAYCVLGRVGANFTEIDVIIRDLKMRCLQEMDKYLVEIAGKLSGYFASTLPRTSFRRALMQSTTWMNKRFRNRRNSN</sequence>
<evidence type="ECO:0000313" key="1">
    <source>
        <dbReference type="EMBL" id="CBY21592.1"/>
    </source>
</evidence>
<protein>
    <submittedName>
        <fullName evidence="1">Uncharacterized protein</fullName>
    </submittedName>
</protein>